<protein>
    <submittedName>
        <fullName evidence="1">Uncharacterized protein</fullName>
    </submittedName>
</protein>
<dbReference type="Proteomes" id="UP000193900">
    <property type="component" value="Unassembled WGS sequence"/>
</dbReference>
<evidence type="ECO:0000313" key="1">
    <source>
        <dbReference type="EMBL" id="SLN15681.1"/>
    </source>
</evidence>
<reference evidence="1 2" key="1">
    <citation type="submission" date="2017-03" db="EMBL/GenBank/DDBJ databases">
        <authorList>
            <person name="Afonso C.L."/>
            <person name="Miller P.J."/>
            <person name="Scott M.A."/>
            <person name="Spackman E."/>
            <person name="Goraichik I."/>
            <person name="Dimitrov K.M."/>
            <person name="Suarez D.L."/>
            <person name="Swayne D.E."/>
        </authorList>
    </citation>
    <scope>NUCLEOTIDE SEQUENCE [LARGE SCALE GENOMIC DNA]</scope>
    <source>
        <strain evidence="1 2">CECT 7023</strain>
    </source>
</reference>
<evidence type="ECO:0000313" key="2">
    <source>
        <dbReference type="Proteomes" id="UP000193900"/>
    </source>
</evidence>
<accession>A0A1Y5REN2</accession>
<sequence length="52" mass="5877">MLWRLIKFLFVILILGGIALVGYAYVGPVFFPDDFDPQQSEIVLPVTLEPQP</sequence>
<keyword evidence="2" id="KW-1185">Reference proteome</keyword>
<gene>
    <name evidence="1" type="ORF">ROA7023_00215</name>
</gene>
<name>A0A1Y5REN2_9RHOB</name>
<dbReference type="AlphaFoldDB" id="A0A1Y5REN2"/>
<proteinExistence type="predicted"/>
<dbReference type="RefSeq" id="WP_200812435.1">
    <property type="nucleotide sequence ID" value="NZ_FWFZ01000001.1"/>
</dbReference>
<dbReference type="EMBL" id="FWFZ01000001">
    <property type="protein sequence ID" value="SLN15681.1"/>
    <property type="molecule type" value="Genomic_DNA"/>
</dbReference>
<organism evidence="1 2">
    <name type="scientific">Roseisalinus antarcticus</name>
    <dbReference type="NCBI Taxonomy" id="254357"/>
    <lineage>
        <taxon>Bacteria</taxon>
        <taxon>Pseudomonadati</taxon>
        <taxon>Pseudomonadota</taxon>
        <taxon>Alphaproteobacteria</taxon>
        <taxon>Rhodobacterales</taxon>
        <taxon>Roseobacteraceae</taxon>
        <taxon>Roseisalinus</taxon>
    </lineage>
</organism>